<dbReference type="Proteomes" id="UP000183760">
    <property type="component" value="Unassembled WGS sequence"/>
</dbReference>
<dbReference type="AlphaFoldDB" id="A0A511SSS5"/>
<dbReference type="PROSITE" id="PS51257">
    <property type="entry name" value="PROKAR_LIPOPROTEIN"/>
    <property type="match status" value="1"/>
</dbReference>
<dbReference type="Proteomes" id="UP000321514">
    <property type="component" value="Unassembled WGS sequence"/>
</dbReference>
<evidence type="ECO:0000313" key="2">
    <source>
        <dbReference type="EMBL" id="SET21483.1"/>
    </source>
</evidence>
<proteinExistence type="predicted"/>
<reference evidence="2 3" key="1">
    <citation type="submission" date="2016-10" db="EMBL/GenBank/DDBJ databases">
        <authorList>
            <person name="Varghese N."/>
            <person name="Submissions S."/>
        </authorList>
    </citation>
    <scope>NUCLEOTIDE SEQUENCE [LARGE SCALE GENOMIC DNA]</scope>
    <source>
        <strain evidence="2 3">DSM 16525</strain>
    </source>
</reference>
<organism evidence="1 4">
    <name type="scientific">Myxococcus fulvus</name>
    <dbReference type="NCBI Taxonomy" id="33"/>
    <lineage>
        <taxon>Bacteria</taxon>
        <taxon>Pseudomonadati</taxon>
        <taxon>Myxococcota</taxon>
        <taxon>Myxococcia</taxon>
        <taxon>Myxococcales</taxon>
        <taxon>Cystobacterineae</taxon>
        <taxon>Myxococcaceae</taxon>
        <taxon>Myxococcus</taxon>
    </lineage>
</organism>
<dbReference type="RefSeq" id="WP_143096968.1">
    <property type="nucleotide sequence ID" value="NZ_BJXR01000002.1"/>
</dbReference>
<sequence>MKKLMYGLMAAGTLLFGVGCGGDDNACDALADANRALSDKVEACGTDTGMEGNDFDQDRCEDALEACSDSDKDQLSALADCIQGLPDCRAGSEMEWVDQFSACFQRTAGLSAACVAAAGG</sequence>
<dbReference type="OrthoDB" id="5522073at2"/>
<gene>
    <name evidence="1" type="ORF">MFU01_00270</name>
    <name evidence="2" type="ORF">SAMN05443572_1011466</name>
</gene>
<reference evidence="1 4" key="2">
    <citation type="submission" date="2019-07" db="EMBL/GenBank/DDBJ databases">
        <title>Whole genome shotgun sequence of Myxococcus fulvus NBRC 100333.</title>
        <authorList>
            <person name="Hosoyama A."/>
            <person name="Uohara A."/>
            <person name="Ohji S."/>
            <person name="Ichikawa N."/>
        </authorList>
    </citation>
    <scope>NUCLEOTIDE SEQUENCE [LARGE SCALE GENOMIC DNA]</scope>
    <source>
        <strain evidence="1 4">NBRC 100333</strain>
    </source>
</reference>
<evidence type="ECO:0000313" key="4">
    <source>
        <dbReference type="Proteomes" id="UP000321514"/>
    </source>
</evidence>
<keyword evidence="3" id="KW-1185">Reference proteome</keyword>
<evidence type="ECO:0000313" key="1">
    <source>
        <dbReference type="EMBL" id="GEN04990.1"/>
    </source>
</evidence>
<dbReference type="EMBL" id="BJXR01000002">
    <property type="protein sequence ID" value="GEN04990.1"/>
    <property type="molecule type" value="Genomic_DNA"/>
</dbReference>
<name>A0A511SSS5_MYXFU</name>
<protein>
    <recommendedName>
        <fullName evidence="5">Lipoprotein</fullName>
    </recommendedName>
</protein>
<evidence type="ECO:0000313" key="3">
    <source>
        <dbReference type="Proteomes" id="UP000183760"/>
    </source>
</evidence>
<dbReference type="EMBL" id="FOIB01000001">
    <property type="protein sequence ID" value="SET21483.1"/>
    <property type="molecule type" value="Genomic_DNA"/>
</dbReference>
<accession>A0A511SSS5</accession>
<comment type="caution">
    <text evidence="1">The sequence shown here is derived from an EMBL/GenBank/DDBJ whole genome shotgun (WGS) entry which is preliminary data.</text>
</comment>
<evidence type="ECO:0008006" key="5">
    <source>
        <dbReference type="Google" id="ProtNLM"/>
    </source>
</evidence>